<accession>A0A0E9VKF9</accession>
<reference evidence="2" key="2">
    <citation type="journal article" date="2015" name="Fish Shellfish Immunol.">
        <title>Early steps in the European eel (Anguilla anguilla)-Vibrio vulnificus interaction in the gills: Role of the RtxA13 toxin.</title>
        <authorList>
            <person name="Callol A."/>
            <person name="Pajuelo D."/>
            <person name="Ebbesson L."/>
            <person name="Teles M."/>
            <person name="MacKenzie S."/>
            <person name="Amaro C."/>
        </authorList>
    </citation>
    <scope>NUCLEOTIDE SEQUENCE</scope>
</reference>
<feature type="chain" id="PRO_5002433966" evidence="1">
    <location>
        <begin position="17"/>
        <end position="47"/>
    </location>
</feature>
<name>A0A0E9VKF9_ANGAN</name>
<reference evidence="2" key="1">
    <citation type="submission" date="2014-11" db="EMBL/GenBank/DDBJ databases">
        <authorList>
            <person name="Amaro Gonzalez C."/>
        </authorList>
    </citation>
    <scope>NUCLEOTIDE SEQUENCE</scope>
</reference>
<sequence length="47" mass="5490">MLLMILSLILCSVALKMKNGSFKGQVKIIYHVKTPRKVYLFKVYLIF</sequence>
<organism evidence="2">
    <name type="scientific">Anguilla anguilla</name>
    <name type="common">European freshwater eel</name>
    <name type="synonym">Muraena anguilla</name>
    <dbReference type="NCBI Taxonomy" id="7936"/>
    <lineage>
        <taxon>Eukaryota</taxon>
        <taxon>Metazoa</taxon>
        <taxon>Chordata</taxon>
        <taxon>Craniata</taxon>
        <taxon>Vertebrata</taxon>
        <taxon>Euteleostomi</taxon>
        <taxon>Actinopterygii</taxon>
        <taxon>Neopterygii</taxon>
        <taxon>Teleostei</taxon>
        <taxon>Anguilliformes</taxon>
        <taxon>Anguillidae</taxon>
        <taxon>Anguilla</taxon>
    </lineage>
</organism>
<evidence type="ECO:0000256" key="1">
    <source>
        <dbReference type="SAM" id="SignalP"/>
    </source>
</evidence>
<evidence type="ECO:0000313" key="2">
    <source>
        <dbReference type="EMBL" id="JAH78501.1"/>
    </source>
</evidence>
<protein>
    <submittedName>
        <fullName evidence="2">Uncharacterized protein</fullName>
    </submittedName>
</protein>
<proteinExistence type="predicted"/>
<keyword evidence="1" id="KW-0732">Signal</keyword>
<dbReference type="EMBL" id="GBXM01030076">
    <property type="protein sequence ID" value="JAH78501.1"/>
    <property type="molecule type" value="Transcribed_RNA"/>
</dbReference>
<feature type="signal peptide" evidence="1">
    <location>
        <begin position="1"/>
        <end position="16"/>
    </location>
</feature>
<dbReference type="AlphaFoldDB" id="A0A0E9VKF9"/>